<evidence type="ECO:0000256" key="5">
    <source>
        <dbReference type="HAMAP-Rule" id="MF_01328"/>
    </source>
</evidence>
<dbReference type="GO" id="GO:0006412">
    <property type="term" value="P:translation"/>
    <property type="evidence" value="ECO:0007669"/>
    <property type="project" value="UniProtKB-UniRule"/>
</dbReference>
<dbReference type="NCBIfam" id="TIGR03953">
    <property type="entry name" value="rplD_bact"/>
    <property type="match status" value="1"/>
</dbReference>
<dbReference type="GO" id="GO:1990904">
    <property type="term" value="C:ribonucleoprotein complex"/>
    <property type="evidence" value="ECO:0007669"/>
    <property type="project" value="UniProtKB-KW"/>
</dbReference>
<keyword evidence="5" id="KW-0694">RNA-binding</keyword>
<proteinExistence type="inferred from homology"/>
<comment type="subunit">
    <text evidence="5">Part of the 50S ribosomal subunit.</text>
</comment>
<evidence type="ECO:0000256" key="2">
    <source>
        <dbReference type="ARBA" id="ARBA00022980"/>
    </source>
</evidence>
<reference evidence="6 7" key="1">
    <citation type="journal article" date="2015" name="Nature">
        <title>rRNA introns, odd ribosomes, and small enigmatic genomes across a large radiation of phyla.</title>
        <authorList>
            <person name="Brown C.T."/>
            <person name="Hug L.A."/>
            <person name="Thomas B.C."/>
            <person name="Sharon I."/>
            <person name="Castelle C.J."/>
            <person name="Singh A."/>
            <person name="Wilkins M.J."/>
            <person name="Williams K.H."/>
            <person name="Banfield J.F."/>
        </authorList>
    </citation>
    <scope>NUCLEOTIDE SEQUENCE [LARGE SCALE GENOMIC DNA]</scope>
</reference>
<dbReference type="PATRIC" id="fig|1618439.3.peg.281"/>
<sequence length="234" mass="25514">MSKTKPTKPAKRIVKKTVTKVKGVSAPVVGMDGKSKSHINLPKDLFDVKINKQLLAQAVRVYLANQRQGTASTKTRGEVEGSTRKIYRQKGTGRARHGAIRAPIFVGGGIVFGPTPRDYSLKMPQVMRRAALASALTQQYKAGNVIVADGFEAHPPKTNVFAKSFSAMGATVDTLLVTTKQANAVTRGAKNLSYIDLLPATSLHTYAVLSHRKIVFMKETIKELKELFDKQHSA</sequence>
<evidence type="ECO:0000256" key="4">
    <source>
        <dbReference type="ARBA" id="ARBA00035244"/>
    </source>
</evidence>
<dbReference type="Proteomes" id="UP000034661">
    <property type="component" value="Unassembled WGS sequence"/>
</dbReference>
<accession>A0A0G1UP83</accession>
<protein>
    <recommendedName>
        <fullName evidence="4 5">Large ribosomal subunit protein uL4</fullName>
    </recommendedName>
</protein>
<organism evidence="6 7">
    <name type="scientific">Candidatus Gottesmanbacteria bacterium GW2011_GWA1_48_13</name>
    <dbReference type="NCBI Taxonomy" id="1618439"/>
    <lineage>
        <taxon>Bacteria</taxon>
        <taxon>Candidatus Gottesmaniibacteriota</taxon>
    </lineage>
</organism>
<dbReference type="EMBL" id="LCPJ01000007">
    <property type="protein sequence ID" value="KKU95896.1"/>
    <property type="molecule type" value="Genomic_DNA"/>
</dbReference>
<dbReference type="InterPro" id="IPR002136">
    <property type="entry name" value="Ribosomal_uL4"/>
</dbReference>
<dbReference type="InterPro" id="IPR013005">
    <property type="entry name" value="Ribosomal_uL4-like"/>
</dbReference>
<dbReference type="InterPro" id="IPR023574">
    <property type="entry name" value="Ribosomal_uL4_dom_sf"/>
</dbReference>
<dbReference type="Pfam" id="PF00573">
    <property type="entry name" value="Ribosomal_L4"/>
    <property type="match status" value="1"/>
</dbReference>
<evidence type="ECO:0000256" key="1">
    <source>
        <dbReference type="ARBA" id="ARBA00010528"/>
    </source>
</evidence>
<comment type="similarity">
    <text evidence="1 5">Belongs to the universal ribosomal protein uL4 family.</text>
</comment>
<dbReference type="Gene3D" id="3.40.1370.10">
    <property type="match status" value="1"/>
</dbReference>
<gene>
    <name evidence="5" type="primary">rplD</name>
    <name evidence="6" type="ORF">UY27_C0007G0064</name>
</gene>
<dbReference type="HAMAP" id="MF_01328_B">
    <property type="entry name" value="Ribosomal_uL4_B"/>
    <property type="match status" value="1"/>
</dbReference>
<comment type="caution">
    <text evidence="6">The sequence shown here is derived from an EMBL/GenBank/DDBJ whole genome shotgun (WGS) entry which is preliminary data.</text>
</comment>
<dbReference type="AlphaFoldDB" id="A0A0G1UP83"/>
<keyword evidence="3 5" id="KW-0687">Ribonucleoprotein</keyword>
<keyword evidence="2 5" id="KW-0689">Ribosomal protein</keyword>
<dbReference type="GO" id="GO:0003735">
    <property type="term" value="F:structural constituent of ribosome"/>
    <property type="evidence" value="ECO:0007669"/>
    <property type="project" value="InterPro"/>
</dbReference>
<dbReference type="GO" id="GO:0019843">
    <property type="term" value="F:rRNA binding"/>
    <property type="evidence" value="ECO:0007669"/>
    <property type="project" value="UniProtKB-UniRule"/>
</dbReference>
<comment type="function">
    <text evidence="5">One of the primary rRNA binding proteins, this protein initially binds near the 5'-end of the 23S rRNA. It is important during the early stages of 50S assembly. It makes multiple contacts with different domains of the 23S rRNA in the assembled 50S subunit and ribosome.</text>
</comment>
<comment type="function">
    <text evidence="5">Forms part of the polypeptide exit tunnel.</text>
</comment>
<evidence type="ECO:0000256" key="3">
    <source>
        <dbReference type="ARBA" id="ARBA00023274"/>
    </source>
</evidence>
<dbReference type="PANTHER" id="PTHR10746:SF6">
    <property type="entry name" value="LARGE RIBOSOMAL SUBUNIT PROTEIN UL4M"/>
    <property type="match status" value="1"/>
</dbReference>
<evidence type="ECO:0000313" key="6">
    <source>
        <dbReference type="EMBL" id="KKU95896.1"/>
    </source>
</evidence>
<dbReference type="SUPFAM" id="SSF52166">
    <property type="entry name" value="Ribosomal protein L4"/>
    <property type="match status" value="1"/>
</dbReference>
<dbReference type="PANTHER" id="PTHR10746">
    <property type="entry name" value="50S RIBOSOMAL PROTEIN L4"/>
    <property type="match status" value="1"/>
</dbReference>
<evidence type="ECO:0000313" key="7">
    <source>
        <dbReference type="Proteomes" id="UP000034661"/>
    </source>
</evidence>
<keyword evidence="5" id="KW-0699">rRNA-binding</keyword>
<name>A0A0G1UP83_9BACT</name>
<dbReference type="GO" id="GO:0005840">
    <property type="term" value="C:ribosome"/>
    <property type="evidence" value="ECO:0007669"/>
    <property type="project" value="UniProtKB-KW"/>
</dbReference>